<evidence type="ECO:0000256" key="6">
    <source>
        <dbReference type="RuleBase" id="RU363077"/>
    </source>
</evidence>
<organism evidence="8 9">
    <name type="scientific">Escallonia herrerae</name>
    <dbReference type="NCBI Taxonomy" id="1293975"/>
    <lineage>
        <taxon>Eukaryota</taxon>
        <taxon>Viridiplantae</taxon>
        <taxon>Streptophyta</taxon>
        <taxon>Embryophyta</taxon>
        <taxon>Tracheophyta</taxon>
        <taxon>Spermatophyta</taxon>
        <taxon>Magnoliopsida</taxon>
        <taxon>eudicotyledons</taxon>
        <taxon>Gunneridae</taxon>
        <taxon>Pentapetalae</taxon>
        <taxon>asterids</taxon>
        <taxon>campanulids</taxon>
        <taxon>Escalloniales</taxon>
        <taxon>Escalloniaceae</taxon>
        <taxon>Escallonia</taxon>
    </lineage>
</organism>
<feature type="domain" description="EamA" evidence="7">
    <location>
        <begin position="2"/>
        <end position="115"/>
    </location>
</feature>
<evidence type="ECO:0000313" key="9">
    <source>
        <dbReference type="Proteomes" id="UP001188597"/>
    </source>
</evidence>
<protein>
    <recommendedName>
        <fullName evidence="6">WAT1-related protein</fullName>
    </recommendedName>
</protein>
<comment type="caution">
    <text evidence="8">The sequence shown here is derived from an EMBL/GenBank/DDBJ whole genome shotgun (WGS) entry which is preliminary data.</text>
</comment>
<keyword evidence="5 6" id="KW-0472">Membrane</keyword>
<comment type="subcellular location">
    <subcellularLocation>
        <location evidence="1 6">Membrane</location>
        <topology evidence="1 6">Multi-pass membrane protein</topology>
    </subcellularLocation>
</comment>
<evidence type="ECO:0000313" key="8">
    <source>
        <dbReference type="EMBL" id="KAK3018205.1"/>
    </source>
</evidence>
<feature type="transmembrane region" description="Helical" evidence="6">
    <location>
        <begin position="59"/>
        <end position="78"/>
    </location>
</feature>
<evidence type="ECO:0000256" key="2">
    <source>
        <dbReference type="ARBA" id="ARBA00007635"/>
    </source>
</evidence>
<dbReference type="GO" id="GO:0022857">
    <property type="term" value="F:transmembrane transporter activity"/>
    <property type="evidence" value="ECO:0007669"/>
    <property type="project" value="InterPro"/>
</dbReference>
<keyword evidence="3 6" id="KW-0812">Transmembrane</keyword>
<dbReference type="InterPro" id="IPR030184">
    <property type="entry name" value="WAT1-related"/>
</dbReference>
<accession>A0AA88W1B6</accession>
<dbReference type="Pfam" id="PF00892">
    <property type="entry name" value="EamA"/>
    <property type="match status" value="1"/>
</dbReference>
<evidence type="ECO:0000256" key="5">
    <source>
        <dbReference type="ARBA" id="ARBA00023136"/>
    </source>
</evidence>
<dbReference type="GO" id="GO:0016020">
    <property type="term" value="C:membrane"/>
    <property type="evidence" value="ECO:0007669"/>
    <property type="project" value="UniProtKB-SubCell"/>
</dbReference>
<dbReference type="PANTHER" id="PTHR31218">
    <property type="entry name" value="WAT1-RELATED PROTEIN"/>
    <property type="match status" value="1"/>
</dbReference>
<evidence type="ECO:0000256" key="4">
    <source>
        <dbReference type="ARBA" id="ARBA00022989"/>
    </source>
</evidence>
<keyword evidence="4 6" id="KW-1133">Transmembrane helix</keyword>
<name>A0AA88W1B6_9ASTE</name>
<dbReference type="InterPro" id="IPR000620">
    <property type="entry name" value="EamA_dom"/>
</dbReference>
<evidence type="ECO:0000259" key="7">
    <source>
        <dbReference type="Pfam" id="PF00892"/>
    </source>
</evidence>
<reference evidence="8" key="1">
    <citation type="submission" date="2022-12" db="EMBL/GenBank/DDBJ databases">
        <title>Draft genome assemblies for two species of Escallonia (Escalloniales).</title>
        <authorList>
            <person name="Chanderbali A."/>
            <person name="Dervinis C."/>
            <person name="Anghel I."/>
            <person name="Soltis D."/>
            <person name="Soltis P."/>
            <person name="Zapata F."/>
        </authorList>
    </citation>
    <scope>NUCLEOTIDE SEQUENCE</scope>
    <source>
        <strain evidence="8">UCBG64.0493</strain>
        <tissue evidence="8">Leaf</tissue>
    </source>
</reference>
<dbReference type="InterPro" id="IPR037185">
    <property type="entry name" value="EmrE-like"/>
</dbReference>
<comment type="similarity">
    <text evidence="2 6">Belongs to the drug/metabolite transporter (DMT) superfamily. Plant drug/metabolite exporter (P-DME) (TC 2.A.7.4) family.</text>
</comment>
<feature type="transmembrane region" description="Helical" evidence="6">
    <location>
        <begin position="26"/>
        <end position="47"/>
    </location>
</feature>
<proteinExistence type="inferred from homology"/>
<keyword evidence="9" id="KW-1185">Reference proteome</keyword>
<evidence type="ECO:0000256" key="1">
    <source>
        <dbReference type="ARBA" id="ARBA00004141"/>
    </source>
</evidence>
<gene>
    <name evidence="8" type="ORF">RJ639_002898</name>
</gene>
<comment type="caution">
    <text evidence="6">Lacks conserved residue(s) required for the propagation of feature annotation.</text>
</comment>
<feature type="transmembrane region" description="Helical" evidence="6">
    <location>
        <begin position="84"/>
        <end position="108"/>
    </location>
</feature>
<dbReference type="EMBL" id="JAVXUP010000950">
    <property type="protein sequence ID" value="KAK3018205.1"/>
    <property type="molecule type" value="Genomic_DNA"/>
</dbReference>
<dbReference type="AlphaFoldDB" id="A0AA88W1B6"/>
<sequence length="122" mass="13644">MIVVEFAFAIVNILLKKLVDNGTSHLVFITYRQSISTMFLAPIGFFLERNSRPKITLNILCYLFLCAILGASLTQYFFLLGIEYTSATFSCAFINMVPVITFIMALPFGLETLNIERTGGKA</sequence>
<dbReference type="Proteomes" id="UP001188597">
    <property type="component" value="Unassembled WGS sequence"/>
</dbReference>
<evidence type="ECO:0000256" key="3">
    <source>
        <dbReference type="ARBA" id="ARBA00022692"/>
    </source>
</evidence>
<dbReference type="SUPFAM" id="SSF103481">
    <property type="entry name" value="Multidrug resistance efflux transporter EmrE"/>
    <property type="match status" value="1"/>
</dbReference>